<dbReference type="SUPFAM" id="SSF56935">
    <property type="entry name" value="Porins"/>
    <property type="match status" value="1"/>
</dbReference>
<dbReference type="Gene3D" id="2.170.130.10">
    <property type="entry name" value="TonB-dependent receptor, plug domain"/>
    <property type="match status" value="1"/>
</dbReference>
<keyword evidence="8" id="KW-0675">Receptor</keyword>
<evidence type="ECO:0000256" key="2">
    <source>
        <dbReference type="ARBA" id="ARBA00023136"/>
    </source>
</evidence>
<sequence>MKRTPSRSGLFVAITTLIACQGAWAQQPESPGGQAAVPPQATIVQATIAQSAATATAQQAPADQAATLDTVEVRGEYIPEPMLQTAEVASFVTREDFERTGDSDAAAALQRVSGVSIVGDKYVYVRGLGERYSSALLNGSPLPSPEPMQRVVPLDLFPAEALQSMTVQKTYSARYPGEFGGGVIDLQSLSIPEEPFFKISVGGGFNDGTTGEKGLTYYGGGDDDWWGYDDGTRKIPRALRDAMDTGKRVDRNNFSNEELAVIGRSLENASVNVLQEKDDIDPDVNFGFSAGYSAEMGDDARIGFIAAAGFDNKWRTTFGDQEQGVFLGDNLETLSYGKDYEFLTTRNNARVNALLGAGYEWGRNRIDLTTLYVHDTLKEARSRAGMDNISGYRVREDDTRWFEREMINNQVSGEHSFGEYDDLKVEWRAAWARATRDVPYEKQIGFRDEGDGYWAYSVRNQENYTRFSEVVDEVASGGVDLTWRLPVQRDVTLSAGASYMDNDRNAWSREFRYFAGDGPGGGAEMPFYFPYQRPDYLFSDYNLSQGWLRLEETTGTGGQAAYDATLKVLGTYAQVEGEITPNLRGTLGVRYEDATQAVHPYDIYTGNRVASSVAPLENDYFLPALTLTWNIAENRQIRFGASQTIARPQFRELSPQLYTDPDKDRQMYGNPYLIDSELTNLDARYEWFFGSGEYFTAGLFYKQIDSPIEAIMFTGGGDTLWQTFVNAPEATVYGAEFEFKKYFDVGIAADWWDGSRLYLATNYTWSQSEVNADASDTVALDGGTGHLQPARSLILDGSDMQGQSEHIANLQFGIENTEKDLQATLIANYVSERISARGNNLRQDLMEEPGLTLDLVLNKTMRFGDTPVTLGFAARNILDTGYDEYIEGGGGQKIHVLRYDPGVSYSFSISTEF</sequence>
<feature type="domain" description="TonB-dependent receptor plug" evidence="7">
    <location>
        <begin position="85"/>
        <end position="183"/>
    </location>
</feature>
<dbReference type="RefSeq" id="WP_188726144.1">
    <property type="nucleotide sequence ID" value="NZ_BMME01000001.1"/>
</dbReference>
<gene>
    <name evidence="8" type="primary">fecA</name>
    <name evidence="8" type="ORF">GCM10011394_18910</name>
</gene>
<comment type="similarity">
    <text evidence="4">Belongs to the TonB-dependent receptor family.</text>
</comment>
<name>A0ABQ2EFU0_9GAMM</name>
<keyword evidence="9" id="KW-1185">Reference proteome</keyword>
<evidence type="ECO:0000313" key="8">
    <source>
        <dbReference type="EMBL" id="GGK09685.1"/>
    </source>
</evidence>
<reference evidence="9" key="1">
    <citation type="journal article" date="2019" name="Int. J. Syst. Evol. Microbiol.">
        <title>The Global Catalogue of Microorganisms (GCM) 10K type strain sequencing project: providing services to taxonomists for standard genome sequencing and annotation.</title>
        <authorList>
            <consortium name="The Broad Institute Genomics Platform"/>
            <consortium name="The Broad Institute Genome Sequencing Center for Infectious Disease"/>
            <person name="Wu L."/>
            <person name="Ma J."/>
        </authorList>
    </citation>
    <scope>NUCLEOTIDE SEQUENCE [LARGE SCALE GENOMIC DNA]</scope>
    <source>
        <strain evidence="9">CGMCC 1.8985</strain>
    </source>
</reference>
<dbReference type="InterPro" id="IPR000531">
    <property type="entry name" value="Beta-barrel_TonB"/>
</dbReference>
<dbReference type="PANTHER" id="PTHR40980:SF5">
    <property type="entry name" value="TONB-DEPENDENT RECEPTOR"/>
    <property type="match status" value="1"/>
</dbReference>
<accession>A0ABQ2EFU0</accession>
<dbReference type="InterPro" id="IPR037066">
    <property type="entry name" value="Plug_dom_sf"/>
</dbReference>
<feature type="signal peptide" evidence="5">
    <location>
        <begin position="1"/>
        <end position="25"/>
    </location>
</feature>
<evidence type="ECO:0000256" key="4">
    <source>
        <dbReference type="RuleBase" id="RU003357"/>
    </source>
</evidence>
<dbReference type="EMBL" id="BMME01000001">
    <property type="protein sequence ID" value="GGK09685.1"/>
    <property type="molecule type" value="Genomic_DNA"/>
</dbReference>
<dbReference type="PROSITE" id="PS51257">
    <property type="entry name" value="PROKAR_LIPOPROTEIN"/>
    <property type="match status" value="1"/>
</dbReference>
<keyword evidence="5" id="KW-0732">Signal</keyword>
<dbReference type="Gene3D" id="2.40.170.20">
    <property type="entry name" value="TonB-dependent receptor, beta-barrel domain"/>
    <property type="match status" value="1"/>
</dbReference>
<comment type="subcellular location">
    <subcellularLocation>
        <location evidence="1 4">Cell outer membrane</location>
    </subcellularLocation>
</comment>
<comment type="caution">
    <text evidence="8">The sequence shown here is derived from an EMBL/GenBank/DDBJ whole genome shotgun (WGS) entry which is preliminary data.</text>
</comment>
<keyword evidence="4" id="KW-0798">TonB box</keyword>
<dbReference type="Pfam" id="PF07715">
    <property type="entry name" value="Plug"/>
    <property type="match status" value="1"/>
</dbReference>
<evidence type="ECO:0000259" key="6">
    <source>
        <dbReference type="Pfam" id="PF00593"/>
    </source>
</evidence>
<protein>
    <submittedName>
        <fullName evidence="8">TonB-dependent receptor</fullName>
    </submittedName>
</protein>
<evidence type="ECO:0000313" key="9">
    <source>
        <dbReference type="Proteomes" id="UP000599009"/>
    </source>
</evidence>
<proteinExistence type="inferred from homology"/>
<feature type="domain" description="TonB-dependent receptor-like beta-barrel" evidence="6">
    <location>
        <begin position="351"/>
        <end position="877"/>
    </location>
</feature>
<feature type="chain" id="PRO_5047478458" evidence="5">
    <location>
        <begin position="26"/>
        <end position="913"/>
    </location>
</feature>
<organism evidence="8 9">
    <name type="scientific">Luteimonas terricola</name>
    <dbReference type="NCBI Taxonomy" id="645597"/>
    <lineage>
        <taxon>Bacteria</taxon>
        <taxon>Pseudomonadati</taxon>
        <taxon>Pseudomonadota</taxon>
        <taxon>Gammaproteobacteria</taxon>
        <taxon>Lysobacterales</taxon>
        <taxon>Lysobacteraceae</taxon>
        <taxon>Luteimonas</taxon>
    </lineage>
</organism>
<keyword evidence="2 4" id="KW-0472">Membrane</keyword>
<keyword evidence="3" id="KW-0998">Cell outer membrane</keyword>
<dbReference type="Pfam" id="PF00593">
    <property type="entry name" value="TonB_dep_Rec_b-barrel"/>
    <property type="match status" value="1"/>
</dbReference>
<dbReference type="InterPro" id="IPR036942">
    <property type="entry name" value="Beta-barrel_TonB_sf"/>
</dbReference>
<dbReference type="InterPro" id="IPR012910">
    <property type="entry name" value="Plug_dom"/>
</dbReference>
<dbReference type="PANTHER" id="PTHR40980">
    <property type="entry name" value="PLUG DOMAIN-CONTAINING PROTEIN"/>
    <property type="match status" value="1"/>
</dbReference>
<evidence type="ECO:0000256" key="1">
    <source>
        <dbReference type="ARBA" id="ARBA00004442"/>
    </source>
</evidence>
<evidence type="ECO:0000256" key="3">
    <source>
        <dbReference type="ARBA" id="ARBA00023237"/>
    </source>
</evidence>
<evidence type="ECO:0000256" key="5">
    <source>
        <dbReference type="SAM" id="SignalP"/>
    </source>
</evidence>
<evidence type="ECO:0000259" key="7">
    <source>
        <dbReference type="Pfam" id="PF07715"/>
    </source>
</evidence>
<dbReference type="Proteomes" id="UP000599009">
    <property type="component" value="Unassembled WGS sequence"/>
</dbReference>